<keyword evidence="4" id="KW-1185">Reference proteome</keyword>
<keyword evidence="1" id="KW-0067">ATP-binding</keyword>
<dbReference type="Pfam" id="PF02655">
    <property type="entry name" value="ATP-grasp_3"/>
    <property type="match status" value="1"/>
</dbReference>
<dbReference type="PROSITE" id="PS00867">
    <property type="entry name" value="CPSASE_2"/>
    <property type="match status" value="1"/>
</dbReference>
<dbReference type="Proteomes" id="UP000218944">
    <property type="component" value="Unassembled WGS sequence"/>
</dbReference>
<sequence length="429" mass="46358">MKRIAFLRSIEVQQTAPYLYGLRDGLDTAGIEARLFYTDGECGPEDFPGTAEKLSPDVSCEELVARLVAWAPDGVVSLSIADENALRDALVKEGLAAHGIPMVMHGVEITRTLANKWDTKELVRAHGLDTPEGILLDGDLLNGRSLAVPAYPELVERSAELFGYPLLTKPLWDCLANGVAFLDGSADLQEYLNRPYDGNAVLEKCLRGELCSVEIVGRDGDFLIQPLVWKGETGGKPEFTFGALRYSAPRPAAEADFAPVAARLRSMCADIGVEGAVEVEMIYHAGTYQVIEINPRVSGSTTLSIASSGRNTYGCLVDMVRGDWSARRTQAPAGERERLAFQFPVEGLTDALARALEEELDLVRATRLHIDGQEHGNVIITCEFADAPALGARLHSLRERFGMMPAALVDEIAAVAWPAPVAAALPLAS</sequence>
<reference evidence="3 4" key="1">
    <citation type="submission" date="2017-08" db="EMBL/GenBank/DDBJ databases">
        <title>Genome sequence of Streptomyces albireticuli NRRL B-1670.</title>
        <authorList>
            <person name="Graham D.E."/>
            <person name="Mahan K.M."/>
            <person name="Klingeman D.M."/>
            <person name="Hettich R.L."/>
            <person name="Parry R.J."/>
            <person name="Spain J.C."/>
        </authorList>
    </citation>
    <scope>NUCLEOTIDE SEQUENCE [LARGE SCALE GENOMIC DNA]</scope>
    <source>
        <strain evidence="3 4">NRRL B-1670</strain>
    </source>
</reference>
<dbReference type="AlphaFoldDB" id="A0A2A2D7K7"/>
<evidence type="ECO:0000259" key="2">
    <source>
        <dbReference type="PROSITE" id="PS50975"/>
    </source>
</evidence>
<keyword evidence="1" id="KW-0547">Nucleotide-binding</keyword>
<dbReference type="EMBL" id="NSJV01000370">
    <property type="protein sequence ID" value="PAU47426.1"/>
    <property type="molecule type" value="Genomic_DNA"/>
</dbReference>
<name>A0A2A2D7K7_9ACTN</name>
<comment type="caution">
    <text evidence="3">The sequence shown here is derived from an EMBL/GenBank/DDBJ whole genome shotgun (WGS) entry which is preliminary data.</text>
</comment>
<dbReference type="PROSITE" id="PS50975">
    <property type="entry name" value="ATP_GRASP"/>
    <property type="match status" value="1"/>
</dbReference>
<evidence type="ECO:0000313" key="3">
    <source>
        <dbReference type="EMBL" id="PAU47426.1"/>
    </source>
</evidence>
<dbReference type="InterPro" id="IPR011761">
    <property type="entry name" value="ATP-grasp"/>
</dbReference>
<dbReference type="GO" id="GO:0046872">
    <property type="term" value="F:metal ion binding"/>
    <property type="evidence" value="ECO:0007669"/>
    <property type="project" value="InterPro"/>
</dbReference>
<dbReference type="Gene3D" id="3.30.470.20">
    <property type="entry name" value="ATP-grasp fold, B domain"/>
    <property type="match status" value="1"/>
</dbReference>
<evidence type="ECO:0000256" key="1">
    <source>
        <dbReference type="PROSITE-ProRule" id="PRU00409"/>
    </source>
</evidence>
<dbReference type="RefSeq" id="WP_095582133.1">
    <property type="nucleotide sequence ID" value="NZ_JAJQQQ010000012.1"/>
</dbReference>
<gene>
    <name evidence="3" type="ORF">CK936_18840</name>
</gene>
<proteinExistence type="predicted"/>
<accession>A0A2A2D7K7</accession>
<organism evidence="3 4">
    <name type="scientific">Streptomyces albireticuli</name>
    <dbReference type="NCBI Taxonomy" id="1940"/>
    <lineage>
        <taxon>Bacteria</taxon>
        <taxon>Bacillati</taxon>
        <taxon>Actinomycetota</taxon>
        <taxon>Actinomycetes</taxon>
        <taxon>Kitasatosporales</taxon>
        <taxon>Streptomycetaceae</taxon>
        <taxon>Streptomyces</taxon>
    </lineage>
</organism>
<dbReference type="SUPFAM" id="SSF56059">
    <property type="entry name" value="Glutathione synthetase ATP-binding domain-like"/>
    <property type="match status" value="1"/>
</dbReference>
<feature type="domain" description="ATP-grasp" evidence="2">
    <location>
        <begin position="120"/>
        <end position="321"/>
    </location>
</feature>
<dbReference type="GO" id="GO:0005524">
    <property type="term" value="F:ATP binding"/>
    <property type="evidence" value="ECO:0007669"/>
    <property type="project" value="UniProtKB-UniRule"/>
</dbReference>
<dbReference type="InterPro" id="IPR003806">
    <property type="entry name" value="ATP-grasp_PylC-type"/>
</dbReference>
<dbReference type="InterPro" id="IPR005479">
    <property type="entry name" value="CPAse_ATP-bd"/>
</dbReference>
<evidence type="ECO:0000313" key="4">
    <source>
        <dbReference type="Proteomes" id="UP000218944"/>
    </source>
</evidence>
<protein>
    <recommendedName>
        <fullName evidence="2">ATP-grasp domain-containing protein</fullName>
    </recommendedName>
</protein>